<organism evidence="1 2">
    <name type="scientific">Candidatus Woesebacteria bacterium RBG_16_42_24</name>
    <dbReference type="NCBI Taxonomy" id="1802485"/>
    <lineage>
        <taxon>Bacteria</taxon>
        <taxon>Candidatus Woeseibacteriota</taxon>
    </lineage>
</organism>
<reference evidence="1 2" key="1">
    <citation type="journal article" date="2016" name="Nat. Commun.">
        <title>Thousands of microbial genomes shed light on interconnected biogeochemical processes in an aquifer system.</title>
        <authorList>
            <person name="Anantharaman K."/>
            <person name="Brown C.T."/>
            <person name="Hug L.A."/>
            <person name="Sharon I."/>
            <person name="Castelle C.J."/>
            <person name="Probst A.J."/>
            <person name="Thomas B.C."/>
            <person name="Singh A."/>
            <person name="Wilkins M.J."/>
            <person name="Karaoz U."/>
            <person name="Brodie E.L."/>
            <person name="Williams K.H."/>
            <person name="Hubbard S.S."/>
            <person name="Banfield J.F."/>
        </authorList>
    </citation>
    <scope>NUCLEOTIDE SEQUENCE [LARGE SCALE GENOMIC DNA]</scope>
</reference>
<evidence type="ECO:0008006" key="3">
    <source>
        <dbReference type="Google" id="ProtNLM"/>
    </source>
</evidence>
<dbReference type="EMBL" id="MGFX01000001">
    <property type="protein sequence ID" value="OGM15909.1"/>
    <property type="molecule type" value="Genomic_DNA"/>
</dbReference>
<comment type="caution">
    <text evidence="1">The sequence shown here is derived from an EMBL/GenBank/DDBJ whole genome shotgun (WGS) entry which is preliminary data.</text>
</comment>
<name>A0A1F7XM83_9BACT</name>
<dbReference type="Pfam" id="PF05973">
    <property type="entry name" value="Gp49"/>
    <property type="match status" value="1"/>
</dbReference>
<gene>
    <name evidence="1" type="ORF">A2V97_04040</name>
</gene>
<dbReference type="AlphaFoldDB" id="A0A1F7XM83"/>
<dbReference type="STRING" id="1802485.A2V97_04040"/>
<protein>
    <recommendedName>
        <fullName evidence="3">Addiction module toxin RelE</fullName>
    </recommendedName>
</protein>
<evidence type="ECO:0000313" key="1">
    <source>
        <dbReference type="EMBL" id="OGM15909.1"/>
    </source>
</evidence>
<accession>A0A1F7XM83</accession>
<dbReference type="Proteomes" id="UP000177382">
    <property type="component" value="Unassembled WGS sequence"/>
</dbReference>
<dbReference type="Gene3D" id="3.30.2310.20">
    <property type="entry name" value="RelE-like"/>
    <property type="match status" value="1"/>
</dbReference>
<evidence type="ECO:0000313" key="2">
    <source>
        <dbReference type="Proteomes" id="UP000177382"/>
    </source>
</evidence>
<dbReference type="SUPFAM" id="SSF143011">
    <property type="entry name" value="RelE-like"/>
    <property type="match status" value="1"/>
</dbReference>
<dbReference type="InterPro" id="IPR035093">
    <property type="entry name" value="RelE/ParE_toxin_dom_sf"/>
</dbReference>
<dbReference type="InterPro" id="IPR009241">
    <property type="entry name" value="HigB-like"/>
</dbReference>
<sequence length="98" mass="12179">MKLIFDPRAEKFLDKIRDKERTKVFEYILLFEEYGFELDNRYLKKVTKNIWELRPKNIRLFFIKRATNYLIVHAMYKKSQKITKKTLKLLEKRIKSYL</sequence>
<proteinExistence type="predicted"/>